<sequence length="182" mass="19528">MNQFWVDPEGLSRSGSGYADMQAHVENLRMRFAALVDQYADSFGDDDAGEKFRGNFNAGIDNYLKGMESTSNALGRVSGGLGQNGRDYANARDSSGEVAYQFKAAGQEAGFGQQWQGPGSSDMSGRSERVDPQGDTGFASRVRGNGPESPEKNWTFAEQQGLPSVQRRMAQGVEQGPSAPAD</sequence>
<dbReference type="RefSeq" id="WP_188991843.1">
    <property type="nucleotide sequence ID" value="NZ_BAAAHC010000002.1"/>
</dbReference>
<evidence type="ECO:0000313" key="2">
    <source>
        <dbReference type="EMBL" id="GAA0504617.1"/>
    </source>
</evidence>
<name>A0A917NK52_9PSEU</name>
<feature type="region of interest" description="Disordered" evidence="1">
    <location>
        <begin position="110"/>
        <end position="182"/>
    </location>
</feature>
<dbReference type="EMBL" id="BAAAHC010000002">
    <property type="protein sequence ID" value="GAA0504617.1"/>
    <property type="molecule type" value="Genomic_DNA"/>
</dbReference>
<evidence type="ECO:0000313" key="5">
    <source>
        <dbReference type="Proteomes" id="UP001500220"/>
    </source>
</evidence>
<accession>A0A917NK52</accession>
<reference evidence="3" key="3">
    <citation type="submission" date="2020-09" db="EMBL/GenBank/DDBJ databases">
        <authorList>
            <person name="Sun Q."/>
            <person name="Zhou Y."/>
        </authorList>
    </citation>
    <scope>NUCLEOTIDE SEQUENCE</scope>
    <source>
        <strain evidence="3">CGMCC 4.7206</strain>
    </source>
</reference>
<reference evidence="3 4" key="1">
    <citation type="journal article" date="2014" name="Int. J. Syst. Evol. Microbiol.">
        <title>Complete genome sequence of Corynebacterium casei LMG S-19264T (=DSM 44701T), isolated from a smear-ripened cheese.</title>
        <authorList>
            <consortium name="US DOE Joint Genome Institute (JGI-PGF)"/>
            <person name="Walter F."/>
            <person name="Albersmeier A."/>
            <person name="Kalinowski J."/>
            <person name="Ruckert C."/>
        </authorList>
    </citation>
    <scope>NUCLEOTIDE SEQUENCE [LARGE SCALE GENOMIC DNA]</scope>
    <source>
        <strain evidence="3 4">CGMCC 4.7206</strain>
    </source>
</reference>
<dbReference type="Proteomes" id="UP000597989">
    <property type="component" value="Unassembled WGS sequence"/>
</dbReference>
<keyword evidence="5" id="KW-1185">Reference proteome</keyword>
<dbReference type="Proteomes" id="UP001500220">
    <property type="component" value="Unassembled WGS sequence"/>
</dbReference>
<reference evidence="2" key="4">
    <citation type="submission" date="2023-12" db="EMBL/GenBank/DDBJ databases">
        <authorList>
            <person name="Sun Q."/>
            <person name="Inoue M."/>
        </authorList>
    </citation>
    <scope>NUCLEOTIDE SEQUENCE</scope>
    <source>
        <strain evidence="2">JCM 10664</strain>
    </source>
</reference>
<gene>
    <name evidence="2" type="ORF">GCM10009545_03020</name>
    <name evidence="3" type="ORF">GCM10011581_49760</name>
</gene>
<evidence type="ECO:0000313" key="4">
    <source>
        <dbReference type="Proteomes" id="UP000597989"/>
    </source>
</evidence>
<evidence type="ECO:0000256" key="1">
    <source>
        <dbReference type="SAM" id="MobiDB-lite"/>
    </source>
</evidence>
<feature type="compositionally biased region" description="Polar residues" evidence="1">
    <location>
        <begin position="113"/>
        <end position="124"/>
    </location>
</feature>
<proteinExistence type="predicted"/>
<reference evidence="2 5" key="2">
    <citation type="journal article" date="2019" name="Int. J. Syst. Evol. Microbiol.">
        <title>The Global Catalogue of Microorganisms (GCM) 10K type strain sequencing project: providing services to taxonomists for standard genome sequencing and annotation.</title>
        <authorList>
            <consortium name="The Broad Institute Genomics Platform"/>
            <consortium name="The Broad Institute Genome Sequencing Center for Infectious Disease"/>
            <person name="Wu L."/>
            <person name="Ma J."/>
        </authorList>
    </citation>
    <scope>NUCLEOTIDE SEQUENCE [LARGE SCALE GENOMIC DNA]</scope>
    <source>
        <strain evidence="2 5">JCM 10664</strain>
    </source>
</reference>
<organism evidence="3 4">
    <name type="scientific">Saccharopolyspora thermophila</name>
    <dbReference type="NCBI Taxonomy" id="89367"/>
    <lineage>
        <taxon>Bacteria</taxon>
        <taxon>Bacillati</taxon>
        <taxon>Actinomycetota</taxon>
        <taxon>Actinomycetes</taxon>
        <taxon>Pseudonocardiales</taxon>
        <taxon>Pseudonocardiaceae</taxon>
        <taxon>Saccharopolyspora</taxon>
    </lineage>
</organism>
<dbReference type="EMBL" id="BMMT01000030">
    <property type="protein sequence ID" value="GGJ06876.1"/>
    <property type="molecule type" value="Genomic_DNA"/>
</dbReference>
<comment type="caution">
    <text evidence="3">The sequence shown here is derived from an EMBL/GenBank/DDBJ whole genome shotgun (WGS) entry which is preliminary data.</text>
</comment>
<dbReference type="AlphaFoldDB" id="A0A917NK52"/>
<protein>
    <submittedName>
        <fullName evidence="3">Uncharacterized protein</fullName>
    </submittedName>
</protein>
<evidence type="ECO:0000313" key="3">
    <source>
        <dbReference type="EMBL" id="GGJ06876.1"/>
    </source>
</evidence>